<reference evidence="3 4" key="1">
    <citation type="journal article" date="2018" name="Mol. Plant">
        <title>The genome of Artemisia annua provides insight into the evolution of Asteraceae family and artemisinin biosynthesis.</title>
        <authorList>
            <person name="Shen Q."/>
            <person name="Zhang L."/>
            <person name="Liao Z."/>
            <person name="Wang S."/>
            <person name="Yan T."/>
            <person name="Shi P."/>
            <person name="Liu M."/>
            <person name="Fu X."/>
            <person name="Pan Q."/>
            <person name="Wang Y."/>
            <person name="Lv Z."/>
            <person name="Lu X."/>
            <person name="Zhang F."/>
            <person name="Jiang W."/>
            <person name="Ma Y."/>
            <person name="Chen M."/>
            <person name="Hao X."/>
            <person name="Li L."/>
            <person name="Tang Y."/>
            <person name="Lv G."/>
            <person name="Zhou Y."/>
            <person name="Sun X."/>
            <person name="Brodelius P.E."/>
            <person name="Rose J.K.C."/>
            <person name="Tang K."/>
        </authorList>
    </citation>
    <scope>NUCLEOTIDE SEQUENCE [LARGE SCALE GENOMIC DNA]</scope>
    <source>
        <strain evidence="4">cv. Huhao1</strain>
        <tissue evidence="3">Leaf</tissue>
    </source>
</reference>
<dbReference type="FunFam" id="2.120.10.80:FF:000007">
    <property type="entry name" value="F-box/kelch-repeat protein SKIP11"/>
    <property type="match status" value="1"/>
</dbReference>
<dbReference type="PANTHER" id="PTHR46122:SF2">
    <property type="entry name" value="F-BOX_KELCH-REPEAT PROTEIN SKIP11"/>
    <property type="match status" value="1"/>
</dbReference>
<dbReference type="InterPro" id="IPR052439">
    <property type="entry name" value="F-box/Kelch-repeat"/>
</dbReference>
<dbReference type="GO" id="GO:0005634">
    <property type="term" value="C:nucleus"/>
    <property type="evidence" value="ECO:0007669"/>
    <property type="project" value="TreeGrafter"/>
</dbReference>
<proteinExistence type="predicted"/>
<evidence type="ECO:0000256" key="1">
    <source>
        <dbReference type="ARBA" id="ARBA00022441"/>
    </source>
</evidence>
<dbReference type="SMART" id="SM00612">
    <property type="entry name" value="Kelch"/>
    <property type="match status" value="3"/>
</dbReference>
<dbReference type="SUPFAM" id="SSF117281">
    <property type="entry name" value="Kelch motif"/>
    <property type="match status" value="1"/>
</dbReference>
<keyword evidence="1" id="KW-0880">Kelch repeat</keyword>
<accession>A0A2U1MNC3</accession>
<evidence type="ECO:0000256" key="2">
    <source>
        <dbReference type="ARBA" id="ARBA00022737"/>
    </source>
</evidence>
<dbReference type="Pfam" id="PF01344">
    <property type="entry name" value="Kelch_1"/>
    <property type="match status" value="2"/>
</dbReference>
<sequence>MQSSVVSKKFTGPTSSVRINVPELWVFFSCHALMWEAFDPLSKQWMDLPILNADEVFQFSDKESMAAGTELLVLGKDMFGQAIYKYSLSTNSWSAGKKMNTPRCLFASACLGKTAIFAGGVDESGKTRDTVESYDSETGAWETLPSLLNSRKMSSGVMMDGKFYVIGGSGGKGGKALLSGEEYDFEAKKWRHIPNMSPGGGTGSMAPPLLAVVANELYAADCLAMTVKKYNKVKNVWENIGRLPERAESMGGWGIAFRGCGDRVIIVGGPRRRGDSRLEIYSWVPSQGPPEWSVIGQKESNSFVYNCTIMG</sequence>
<gene>
    <name evidence="3" type="ORF">CTI12_AA359620</name>
</gene>
<dbReference type="EMBL" id="PKPP01004791">
    <property type="protein sequence ID" value="PWA62763.1"/>
    <property type="molecule type" value="Genomic_DNA"/>
</dbReference>
<keyword evidence="2" id="KW-0677">Repeat</keyword>
<dbReference type="Proteomes" id="UP000245207">
    <property type="component" value="Unassembled WGS sequence"/>
</dbReference>
<dbReference type="Gene3D" id="2.120.10.80">
    <property type="entry name" value="Kelch-type beta propeller"/>
    <property type="match status" value="1"/>
</dbReference>
<dbReference type="PANTHER" id="PTHR46122">
    <property type="entry name" value="GALACTOSE OXIDASE/KELCH REPEAT PROTEIN-RELATED"/>
    <property type="match status" value="1"/>
</dbReference>
<dbReference type="InterPro" id="IPR015915">
    <property type="entry name" value="Kelch-typ_b-propeller"/>
</dbReference>
<keyword evidence="4" id="KW-1185">Reference proteome</keyword>
<evidence type="ECO:0000313" key="4">
    <source>
        <dbReference type="Proteomes" id="UP000245207"/>
    </source>
</evidence>
<name>A0A2U1MNC3_ARTAN</name>
<comment type="caution">
    <text evidence="3">The sequence shown here is derived from an EMBL/GenBank/DDBJ whole genome shotgun (WGS) entry which is preliminary data.</text>
</comment>
<dbReference type="STRING" id="35608.A0A2U1MNC3"/>
<protein>
    <submittedName>
        <fullName evidence="3">Galactose oxidase, beta-propeller</fullName>
    </submittedName>
</protein>
<evidence type="ECO:0000313" key="3">
    <source>
        <dbReference type="EMBL" id="PWA62763.1"/>
    </source>
</evidence>
<dbReference type="AlphaFoldDB" id="A0A2U1MNC3"/>
<dbReference type="InterPro" id="IPR006652">
    <property type="entry name" value="Kelch_1"/>
</dbReference>
<organism evidence="3 4">
    <name type="scientific">Artemisia annua</name>
    <name type="common">Sweet wormwood</name>
    <dbReference type="NCBI Taxonomy" id="35608"/>
    <lineage>
        <taxon>Eukaryota</taxon>
        <taxon>Viridiplantae</taxon>
        <taxon>Streptophyta</taxon>
        <taxon>Embryophyta</taxon>
        <taxon>Tracheophyta</taxon>
        <taxon>Spermatophyta</taxon>
        <taxon>Magnoliopsida</taxon>
        <taxon>eudicotyledons</taxon>
        <taxon>Gunneridae</taxon>
        <taxon>Pentapetalae</taxon>
        <taxon>asterids</taxon>
        <taxon>campanulids</taxon>
        <taxon>Asterales</taxon>
        <taxon>Asteraceae</taxon>
        <taxon>Asteroideae</taxon>
        <taxon>Anthemideae</taxon>
        <taxon>Artemisiinae</taxon>
        <taxon>Artemisia</taxon>
    </lineage>
</organism>
<dbReference type="OrthoDB" id="530324at2759"/>